<gene>
    <name evidence="3" type="ORF">BCAL_0897</name>
</gene>
<keyword evidence="2" id="KW-1133">Transmembrane helix</keyword>
<protein>
    <submittedName>
        <fullName evidence="3">Uncharacterized protein</fullName>
    </submittedName>
</protein>
<name>A0A087A789_9BIFI</name>
<reference evidence="3 4" key="1">
    <citation type="submission" date="2014-03" db="EMBL/GenBank/DDBJ databases">
        <title>Genomics of Bifidobacteria.</title>
        <authorList>
            <person name="Ventura M."/>
            <person name="Milani C."/>
            <person name="Lugli G.A."/>
        </authorList>
    </citation>
    <scope>NUCLEOTIDE SEQUENCE [LARGE SCALE GENOMIC DNA]</scope>
    <source>
        <strain evidence="3 4">DSM 23973</strain>
    </source>
</reference>
<organism evidence="3 4">
    <name type="scientific">Bifidobacterium callitrichos DSM 23973</name>
    <dbReference type="NCBI Taxonomy" id="1437609"/>
    <lineage>
        <taxon>Bacteria</taxon>
        <taxon>Bacillati</taxon>
        <taxon>Actinomycetota</taxon>
        <taxon>Actinomycetes</taxon>
        <taxon>Bifidobacteriales</taxon>
        <taxon>Bifidobacteriaceae</taxon>
        <taxon>Bifidobacterium</taxon>
    </lineage>
</organism>
<feature type="transmembrane region" description="Helical" evidence="2">
    <location>
        <begin position="20"/>
        <end position="40"/>
    </location>
</feature>
<keyword evidence="2" id="KW-0812">Transmembrane</keyword>
<keyword evidence="2" id="KW-0472">Membrane</keyword>
<feature type="region of interest" description="Disordered" evidence="1">
    <location>
        <begin position="221"/>
        <end position="245"/>
    </location>
</feature>
<sequence>MNKDVMTGRMTDRLSARPTWWWLLAAFLTFAVIVTGAFVWQRATRMTSQRIYDELSALDQSVTVSQLKDRGYVYGGRAEYGWRAYSADPGEDSSYPWYVLGGPEDERISKFVADVRAGRESILRLYVEGVGPYRSAQDGADAGNVDSTGVSVRVLWFDPNIDATWAESPNSSRHVVIHHDGKGQIREWWWRSGDVVTADKRFARSIAREDSFDGTYVLKHRPPVPEEDAAGAARGGKEVGNASGGRSKVIMPYDEVFYSAG</sequence>
<dbReference type="EMBL" id="JGYS01000007">
    <property type="protein sequence ID" value="KFI54639.1"/>
    <property type="molecule type" value="Genomic_DNA"/>
</dbReference>
<evidence type="ECO:0000313" key="3">
    <source>
        <dbReference type="EMBL" id="KFI54639.1"/>
    </source>
</evidence>
<dbReference type="RefSeq" id="WP_043167588.1">
    <property type="nucleotide sequence ID" value="NZ_JDUV01000030.1"/>
</dbReference>
<proteinExistence type="predicted"/>
<comment type="caution">
    <text evidence="3">The sequence shown here is derived from an EMBL/GenBank/DDBJ whole genome shotgun (WGS) entry which is preliminary data.</text>
</comment>
<evidence type="ECO:0000256" key="2">
    <source>
        <dbReference type="SAM" id="Phobius"/>
    </source>
</evidence>
<evidence type="ECO:0000313" key="4">
    <source>
        <dbReference type="Proteomes" id="UP000029072"/>
    </source>
</evidence>
<evidence type="ECO:0000256" key="1">
    <source>
        <dbReference type="SAM" id="MobiDB-lite"/>
    </source>
</evidence>
<dbReference type="AlphaFoldDB" id="A0A087A789"/>
<dbReference type="Proteomes" id="UP000029072">
    <property type="component" value="Unassembled WGS sequence"/>
</dbReference>
<accession>A0A087A789</accession>
<dbReference type="OrthoDB" id="3232753at2"/>
<dbReference type="eggNOG" id="ENOG5031MP8">
    <property type="taxonomic scope" value="Bacteria"/>
</dbReference>